<dbReference type="GO" id="GO:0030288">
    <property type="term" value="C:outer membrane-bounded periplasmic space"/>
    <property type="evidence" value="ECO:0007669"/>
    <property type="project" value="InterPro"/>
</dbReference>
<evidence type="ECO:0000259" key="7">
    <source>
        <dbReference type="PROSITE" id="PS51352"/>
    </source>
</evidence>
<dbReference type="InterPro" id="IPR036249">
    <property type="entry name" value="Thioredoxin-like_sf"/>
</dbReference>
<dbReference type="SUPFAM" id="SSF52833">
    <property type="entry name" value="Thioredoxin-like"/>
    <property type="match status" value="1"/>
</dbReference>
<dbReference type="AlphaFoldDB" id="A0A1H3DVG9"/>
<dbReference type="InterPro" id="IPR013766">
    <property type="entry name" value="Thioredoxin_domain"/>
</dbReference>
<accession>A0A1H3DVG9</accession>
<dbReference type="EMBL" id="FNNB01000013">
    <property type="protein sequence ID" value="SDX70337.1"/>
    <property type="molecule type" value="Genomic_DNA"/>
</dbReference>
<dbReference type="RefSeq" id="WP_074637734.1">
    <property type="nucleotide sequence ID" value="NZ_CP160850.1"/>
</dbReference>
<dbReference type="Gene3D" id="3.40.30.10">
    <property type="entry name" value="Glutaredoxin"/>
    <property type="match status" value="1"/>
</dbReference>
<keyword evidence="5" id="KW-0676">Redox-active center</keyword>
<evidence type="ECO:0000313" key="9">
    <source>
        <dbReference type="Proteomes" id="UP000183076"/>
    </source>
</evidence>
<dbReference type="PROSITE" id="PS00194">
    <property type="entry name" value="THIOREDOXIN_1"/>
    <property type="match status" value="1"/>
</dbReference>
<evidence type="ECO:0000256" key="1">
    <source>
        <dbReference type="ARBA" id="ARBA00004196"/>
    </source>
</evidence>
<evidence type="ECO:0000256" key="2">
    <source>
        <dbReference type="ARBA" id="ARBA00007758"/>
    </source>
</evidence>
<dbReference type="InterPro" id="IPR013740">
    <property type="entry name" value="Redoxin"/>
</dbReference>
<organism evidence="8 9">
    <name type="scientific">Sulfitobacter pontiacus</name>
    <dbReference type="NCBI Taxonomy" id="60137"/>
    <lineage>
        <taxon>Bacteria</taxon>
        <taxon>Pseudomonadati</taxon>
        <taxon>Pseudomonadota</taxon>
        <taxon>Alphaproteobacteria</taxon>
        <taxon>Rhodobacterales</taxon>
        <taxon>Roseobacteraceae</taxon>
        <taxon>Sulfitobacter</taxon>
    </lineage>
</organism>
<protein>
    <submittedName>
        <fullName evidence="8">Cytochrome c biogenesis protein CcmG, thiol:disulfide interchange protein DsbE</fullName>
    </submittedName>
</protein>
<dbReference type="Pfam" id="PF08534">
    <property type="entry name" value="Redoxin"/>
    <property type="match status" value="1"/>
</dbReference>
<dbReference type="STRING" id="60137.SAMN04488041_11319"/>
<keyword evidence="3" id="KW-0201">Cytochrome c-type biogenesis</keyword>
<gene>
    <name evidence="8" type="ORF">SAMN04488041_11319</name>
</gene>
<name>A0A1H3DVG9_9RHOB</name>
<evidence type="ECO:0000256" key="6">
    <source>
        <dbReference type="SAM" id="Phobius"/>
    </source>
</evidence>
<feature type="transmembrane region" description="Helical" evidence="6">
    <location>
        <begin position="12"/>
        <end position="37"/>
    </location>
</feature>
<dbReference type="GeneID" id="94022456"/>
<evidence type="ECO:0000256" key="5">
    <source>
        <dbReference type="ARBA" id="ARBA00023284"/>
    </source>
</evidence>
<reference evidence="9" key="1">
    <citation type="submission" date="2016-10" db="EMBL/GenBank/DDBJ databases">
        <authorList>
            <person name="Varghese N."/>
            <person name="Submissions S."/>
        </authorList>
    </citation>
    <scope>NUCLEOTIDE SEQUENCE [LARGE SCALE GENOMIC DNA]</scope>
    <source>
        <strain evidence="9">DSM 10014</strain>
    </source>
</reference>
<dbReference type="CDD" id="cd03010">
    <property type="entry name" value="TlpA_like_DsbE"/>
    <property type="match status" value="1"/>
</dbReference>
<keyword evidence="4" id="KW-1015">Disulfide bond</keyword>
<evidence type="ECO:0000256" key="4">
    <source>
        <dbReference type="ARBA" id="ARBA00023157"/>
    </source>
</evidence>
<comment type="similarity">
    <text evidence="2">Belongs to the thioredoxin family. DsbE subfamily.</text>
</comment>
<dbReference type="NCBIfam" id="TIGR00385">
    <property type="entry name" value="dsbE"/>
    <property type="match status" value="1"/>
</dbReference>
<evidence type="ECO:0000313" key="8">
    <source>
        <dbReference type="EMBL" id="SDX70337.1"/>
    </source>
</evidence>
<comment type="subcellular location">
    <subcellularLocation>
        <location evidence="1">Cell envelope</location>
    </subcellularLocation>
</comment>
<dbReference type="PROSITE" id="PS51352">
    <property type="entry name" value="THIOREDOXIN_2"/>
    <property type="match status" value="1"/>
</dbReference>
<dbReference type="InterPro" id="IPR050553">
    <property type="entry name" value="Thioredoxin_ResA/DsbE_sf"/>
</dbReference>
<keyword evidence="6" id="KW-1133">Transmembrane helix</keyword>
<dbReference type="InterPro" id="IPR004799">
    <property type="entry name" value="Periplasmic_diS_OxRdtase_DsbE"/>
</dbReference>
<sequence length="192" mass="21151">MSGIERNVRKPRWFVLIAALPVTVFVAIAAAFLWGLFNNEDSLPSTMLGRDIPEFDLPPIDGRENGLSAADLHGEVSLVNVWASWCVPCRVEMPLLVELAQTKTVLIHGINLKDKPAAARRFLAELGDPYDRIGADSSGRTSIDWGVYGVPETFVIDAEGSIAYKHVGPFDRQSLENDILPVVRRLQQEQGA</sequence>
<dbReference type="InterPro" id="IPR017937">
    <property type="entry name" value="Thioredoxin_CS"/>
</dbReference>
<dbReference type="PANTHER" id="PTHR42852:SF6">
    <property type="entry name" value="THIOL:DISULFIDE INTERCHANGE PROTEIN DSBE"/>
    <property type="match status" value="1"/>
</dbReference>
<proteinExistence type="inferred from homology"/>
<dbReference type="GO" id="GO:0015036">
    <property type="term" value="F:disulfide oxidoreductase activity"/>
    <property type="evidence" value="ECO:0007669"/>
    <property type="project" value="InterPro"/>
</dbReference>
<dbReference type="PANTHER" id="PTHR42852">
    <property type="entry name" value="THIOL:DISULFIDE INTERCHANGE PROTEIN DSBE"/>
    <property type="match status" value="1"/>
</dbReference>
<keyword evidence="6" id="KW-0472">Membrane</keyword>
<evidence type="ECO:0000256" key="3">
    <source>
        <dbReference type="ARBA" id="ARBA00022748"/>
    </source>
</evidence>
<dbReference type="GO" id="GO:0017004">
    <property type="term" value="P:cytochrome complex assembly"/>
    <property type="evidence" value="ECO:0007669"/>
    <property type="project" value="UniProtKB-KW"/>
</dbReference>
<keyword evidence="6" id="KW-0812">Transmembrane</keyword>
<dbReference type="Proteomes" id="UP000183076">
    <property type="component" value="Unassembled WGS sequence"/>
</dbReference>
<feature type="domain" description="Thioredoxin" evidence="7">
    <location>
        <begin position="46"/>
        <end position="188"/>
    </location>
</feature>